<evidence type="ECO:0000313" key="2">
    <source>
        <dbReference type="Proteomes" id="UP000032233"/>
    </source>
</evidence>
<dbReference type="Proteomes" id="UP000032233">
    <property type="component" value="Unassembled WGS sequence"/>
</dbReference>
<sequence>MNEDDNKQMRAVVNSVFEQSVAGCEAKIIREGMLL</sequence>
<keyword evidence="2" id="KW-1185">Reference proteome</keyword>
<accession>A0A0D2JFC2</accession>
<evidence type="ECO:0000313" key="1">
    <source>
        <dbReference type="EMBL" id="KIX14411.1"/>
    </source>
</evidence>
<organism evidence="1 2">
    <name type="scientific">Dethiosulfatarculus sandiegensis</name>
    <dbReference type="NCBI Taxonomy" id="1429043"/>
    <lineage>
        <taxon>Bacteria</taxon>
        <taxon>Pseudomonadati</taxon>
        <taxon>Thermodesulfobacteriota</taxon>
        <taxon>Desulfarculia</taxon>
        <taxon>Desulfarculales</taxon>
        <taxon>Desulfarculaceae</taxon>
        <taxon>Dethiosulfatarculus</taxon>
    </lineage>
</organism>
<protein>
    <submittedName>
        <fullName evidence="1">Uncharacterized protein</fullName>
    </submittedName>
</protein>
<dbReference type="InParanoid" id="A0A0D2JFC2"/>
<dbReference type="EMBL" id="AZAC01000011">
    <property type="protein sequence ID" value="KIX14411.1"/>
    <property type="molecule type" value="Genomic_DNA"/>
</dbReference>
<dbReference type="AlphaFoldDB" id="A0A0D2JFC2"/>
<name>A0A0D2JFC2_9BACT</name>
<reference evidence="1 2" key="1">
    <citation type="submission" date="2013-11" db="EMBL/GenBank/DDBJ databases">
        <title>Metagenomic analysis of a methanogenic consortium involved in long chain n-alkane degradation.</title>
        <authorList>
            <person name="Davidova I.A."/>
            <person name="Callaghan A.V."/>
            <person name="Wawrik B."/>
            <person name="Pruitt S."/>
            <person name="Marks C."/>
            <person name="Duncan K.E."/>
            <person name="Suflita J.M."/>
        </authorList>
    </citation>
    <scope>NUCLEOTIDE SEQUENCE [LARGE SCALE GENOMIC DNA]</scope>
    <source>
        <strain evidence="1 2">SPR</strain>
    </source>
</reference>
<comment type="caution">
    <text evidence="1">The sequence shown here is derived from an EMBL/GenBank/DDBJ whole genome shotgun (WGS) entry which is preliminary data.</text>
</comment>
<proteinExistence type="predicted"/>
<gene>
    <name evidence="1" type="ORF">X474_09710</name>
</gene>
<dbReference type="STRING" id="1429043.X474_09710"/>